<dbReference type="Proteomes" id="UP001230220">
    <property type="component" value="Unassembled WGS sequence"/>
</dbReference>
<dbReference type="RefSeq" id="WP_307404629.1">
    <property type="nucleotide sequence ID" value="NZ_JAUSUR010000001.1"/>
</dbReference>
<sequence length="309" mass="35265">MKVLNYSEWKDTALTLHLISQMLGKAKLTRMEPQPQWNHTLLQLTADGFTTGLIPNGENSFTISLMIKEGRVITSGVDGRTSGFSFETGKSISEYYSLFNRMLSDVMCETEICTTPMEMSTRTPFEDDTTPRTYDSSCALDFFRMCTFAHNTLLKFVSTFRGKKILPSFFWGTFDVSTVLFSGKEEPFTGNGVIEKTAFDEQMLEFGFWPGDDMVDEPAFFVLPYPFLSKDLSDAPIKPDKAYYSKEKAEFFVSLKDIISYDDPEQALLDFLQSGYDIVTKEEGWQNLEWLNKPLLITKGSEIVKKNKR</sequence>
<evidence type="ECO:0000313" key="2">
    <source>
        <dbReference type="Proteomes" id="UP001230220"/>
    </source>
</evidence>
<accession>A0ABU0DXX2</accession>
<dbReference type="Pfam" id="PF19459">
    <property type="entry name" value="DUF5996"/>
    <property type="match status" value="1"/>
</dbReference>
<organism evidence="1 2">
    <name type="scientific">Breznakia pachnodae</name>
    <dbReference type="NCBI Taxonomy" id="265178"/>
    <lineage>
        <taxon>Bacteria</taxon>
        <taxon>Bacillati</taxon>
        <taxon>Bacillota</taxon>
        <taxon>Erysipelotrichia</taxon>
        <taxon>Erysipelotrichales</taxon>
        <taxon>Erysipelotrichaceae</taxon>
        <taxon>Breznakia</taxon>
    </lineage>
</organism>
<dbReference type="InterPro" id="IPR046038">
    <property type="entry name" value="DUF5996"/>
</dbReference>
<keyword evidence="2" id="KW-1185">Reference proteome</keyword>
<evidence type="ECO:0000313" key="1">
    <source>
        <dbReference type="EMBL" id="MDQ0359484.1"/>
    </source>
</evidence>
<protein>
    <submittedName>
        <fullName evidence="1">Uncharacterized protein</fullName>
    </submittedName>
</protein>
<gene>
    <name evidence="1" type="ORF">J2S15_000215</name>
</gene>
<proteinExistence type="predicted"/>
<dbReference type="EMBL" id="JAUSUR010000001">
    <property type="protein sequence ID" value="MDQ0359484.1"/>
    <property type="molecule type" value="Genomic_DNA"/>
</dbReference>
<name>A0ABU0DXX2_9FIRM</name>
<comment type="caution">
    <text evidence="1">The sequence shown here is derived from an EMBL/GenBank/DDBJ whole genome shotgun (WGS) entry which is preliminary data.</text>
</comment>
<reference evidence="1 2" key="1">
    <citation type="submission" date="2023-07" db="EMBL/GenBank/DDBJ databases">
        <title>Genomic Encyclopedia of Type Strains, Phase IV (KMG-IV): sequencing the most valuable type-strain genomes for metagenomic binning, comparative biology and taxonomic classification.</title>
        <authorList>
            <person name="Goeker M."/>
        </authorList>
    </citation>
    <scope>NUCLEOTIDE SEQUENCE [LARGE SCALE GENOMIC DNA]</scope>
    <source>
        <strain evidence="1 2">DSM 16784</strain>
    </source>
</reference>